<feature type="transmembrane region" description="Helical" evidence="1">
    <location>
        <begin position="144"/>
        <end position="164"/>
    </location>
</feature>
<feature type="transmembrane region" description="Helical" evidence="1">
    <location>
        <begin position="12"/>
        <end position="35"/>
    </location>
</feature>
<dbReference type="Proteomes" id="UP000320235">
    <property type="component" value="Unassembled WGS sequence"/>
</dbReference>
<name>A0A543FMU8_9MICO</name>
<evidence type="ECO:0000256" key="1">
    <source>
        <dbReference type="SAM" id="Phobius"/>
    </source>
</evidence>
<keyword evidence="1" id="KW-0472">Membrane</keyword>
<protein>
    <submittedName>
        <fullName evidence="2">Uncharacterized protein</fullName>
    </submittedName>
</protein>
<sequence>MTRRAHTLRVRAGMPAVLLRVLLVTVTAAGAMVLVPVPLWRGVAIAAAVVGAIVPRSLAGWGGAACVGLGMLFADPDPAHTAIGVLVVHAIHVLASLSWIVPASSWISVRALVPTLRRFVAVQLIAQPLAIGVAVLAAPETGTGIAWAALAGAALLVVAVAFGLHALRRADADAPAVHSAPPGRSGADVGGPA</sequence>
<dbReference type="OrthoDB" id="5074331at2"/>
<feature type="transmembrane region" description="Helical" evidence="1">
    <location>
        <begin position="82"/>
        <end position="107"/>
    </location>
</feature>
<proteinExistence type="predicted"/>
<keyword evidence="1" id="KW-1133">Transmembrane helix</keyword>
<gene>
    <name evidence="2" type="ORF">FB391_1290</name>
</gene>
<dbReference type="AlphaFoldDB" id="A0A543FMU8"/>
<keyword evidence="3" id="KW-1185">Reference proteome</keyword>
<evidence type="ECO:0000313" key="3">
    <source>
        <dbReference type="Proteomes" id="UP000320235"/>
    </source>
</evidence>
<accession>A0A543FMU8</accession>
<organism evidence="2 3">
    <name type="scientific">Microbacterium kyungheense</name>
    <dbReference type="NCBI Taxonomy" id="1263636"/>
    <lineage>
        <taxon>Bacteria</taxon>
        <taxon>Bacillati</taxon>
        <taxon>Actinomycetota</taxon>
        <taxon>Actinomycetes</taxon>
        <taxon>Micrococcales</taxon>
        <taxon>Microbacteriaceae</taxon>
        <taxon>Microbacterium</taxon>
    </lineage>
</organism>
<keyword evidence="1" id="KW-0812">Transmembrane</keyword>
<dbReference type="EMBL" id="VFPE01000001">
    <property type="protein sequence ID" value="TQM34994.1"/>
    <property type="molecule type" value="Genomic_DNA"/>
</dbReference>
<comment type="caution">
    <text evidence="2">The sequence shown here is derived from an EMBL/GenBank/DDBJ whole genome shotgun (WGS) entry which is preliminary data.</text>
</comment>
<evidence type="ECO:0000313" key="2">
    <source>
        <dbReference type="EMBL" id="TQM34994.1"/>
    </source>
</evidence>
<reference evidence="2 3" key="1">
    <citation type="submission" date="2019-06" db="EMBL/GenBank/DDBJ databases">
        <title>Sequencing the genomes of 1000 actinobacteria strains.</title>
        <authorList>
            <person name="Klenk H.-P."/>
        </authorList>
    </citation>
    <scope>NUCLEOTIDE SEQUENCE [LARGE SCALE GENOMIC DNA]</scope>
    <source>
        <strain evidence="2 3">DSM 105492</strain>
    </source>
</reference>
<feature type="transmembrane region" description="Helical" evidence="1">
    <location>
        <begin position="119"/>
        <end position="138"/>
    </location>
</feature>
<dbReference type="RefSeq" id="WP_141893546.1">
    <property type="nucleotide sequence ID" value="NZ_BAABLH010000005.1"/>
</dbReference>